<evidence type="ECO:0000256" key="3">
    <source>
        <dbReference type="ARBA" id="ARBA00022691"/>
    </source>
</evidence>
<evidence type="ECO:0000259" key="4">
    <source>
        <dbReference type="Pfam" id="PF13649"/>
    </source>
</evidence>
<dbReference type="NCBIfam" id="NF004851">
    <property type="entry name" value="PRK06202.1"/>
    <property type="match status" value="1"/>
</dbReference>
<feature type="domain" description="Methyltransferase" evidence="4">
    <location>
        <begin position="61"/>
        <end position="162"/>
    </location>
</feature>
<dbReference type="SUPFAM" id="SSF53335">
    <property type="entry name" value="S-adenosyl-L-methionine-dependent methyltransferases"/>
    <property type="match status" value="1"/>
</dbReference>
<keyword evidence="3" id="KW-0949">S-adenosyl-L-methionine</keyword>
<dbReference type="CDD" id="cd02440">
    <property type="entry name" value="AdoMet_MTases"/>
    <property type="match status" value="1"/>
</dbReference>
<proteinExistence type="predicted"/>
<organism evidence="5">
    <name type="scientific">Agromyces sp. G08B096</name>
    <dbReference type="NCBI Taxonomy" id="3156399"/>
    <lineage>
        <taxon>Bacteria</taxon>
        <taxon>Bacillati</taxon>
        <taxon>Actinomycetota</taxon>
        <taxon>Actinomycetes</taxon>
        <taxon>Micrococcales</taxon>
        <taxon>Microbacteriaceae</taxon>
        <taxon>Agromyces</taxon>
    </lineage>
</organism>
<dbReference type="GO" id="GO:0032259">
    <property type="term" value="P:methylation"/>
    <property type="evidence" value="ECO:0007669"/>
    <property type="project" value="UniProtKB-KW"/>
</dbReference>
<dbReference type="AlphaFoldDB" id="A0AAU7W7N2"/>
<keyword evidence="2" id="KW-0808">Transferase</keyword>
<dbReference type="Pfam" id="PF13649">
    <property type="entry name" value="Methyltransf_25"/>
    <property type="match status" value="1"/>
</dbReference>
<evidence type="ECO:0000256" key="2">
    <source>
        <dbReference type="ARBA" id="ARBA00022679"/>
    </source>
</evidence>
<protein>
    <submittedName>
        <fullName evidence="5">Methyltransferase domain-containing protein</fullName>
    </submittedName>
</protein>
<gene>
    <name evidence="5" type="ORF">ABIQ69_00810</name>
</gene>
<dbReference type="GO" id="GO:0008168">
    <property type="term" value="F:methyltransferase activity"/>
    <property type="evidence" value="ECO:0007669"/>
    <property type="project" value="UniProtKB-KW"/>
</dbReference>
<accession>A0AAU7W7N2</accession>
<dbReference type="PANTHER" id="PTHR43464:SF19">
    <property type="entry name" value="UBIQUINONE BIOSYNTHESIS O-METHYLTRANSFERASE, MITOCHONDRIAL"/>
    <property type="match status" value="1"/>
</dbReference>
<evidence type="ECO:0000256" key="1">
    <source>
        <dbReference type="ARBA" id="ARBA00022603"/>
    </source>
</evidence>
<dbReference type="RefSeq" id="WP_350348499.1">
    <property type="nucleotide sequence ID" value="NZ_CP158374.1"/>
</dbReference>
<evidence type="ECO:0000313" key="5">
    <source>
        <dbReference type="EMBL" id="XBX82482.1"/>
    </source>
</evidence>
<dbReference type="Gene3D" id="3.40.50.150">
    <property type="entry name" value="Vaccinia Virus protein VP39"/>
    <property type="match status" value="1"/>
</dbReference>
<sequence length="245" mass="27001">MPLRVRDVDARELMDDPAADPAMLERTYARFGLVNAIVSGHRETYRRWIRPRLSADRVARVLDVGTGGGDLPRRLIHWAAADGLRLEIVGIDPDARAISFARRAQAERPLPGLELRQASTADLADAGERFAAVLSNHVLHHLDGHELGRLLADSERLVDDGGVAVHGDIARTRWGYAGFAAVTWPFQAGLLRGSFIRPDGLTSIRRSFTPEELQAVLPGRWRVRRAFPSRLEAVWSASLLAGAGR</sequence>
<reference evidence="5" key="1">
    <citation type="submission" date="2024-05" db="EMBL/GenBank/DDBJ databases">
        <authorList>
            <person name="Yu L."/>
        </authorList>
    </citation>
    <scope>NUCLEOTIDE SEQUENCE</scope>
    <source>
        <strain evidence="5">G08B096</strain>
    </source>
</reference>
<dbReference type="InterPro" id="IPR041698">
    <property type="entry name" value="Methyltransf_25"/>
</dbReference>
<dbReference type="InterPro" id="IPR029063">
    <property type="entry name" value="SAM-dependent_MTases_sf"/>
</dbReference>
<keyword evidence="1 5" id="KW-0489">Methyltransferase</keyword>
<name>A0AAU7W7N2_9MICO</name>
<dbReference type="PANTHER" id="PTHR43464">
    <property type="entry name" value="METHYLTRANSFERASE"/>
    <property type="match status" value="1"/>
</dbReference>
<dbReference type="EMBL" id="CP158374">
    <property type="protein sequence ID" value="XBX82482.1"/>
    <property type="molecule type" value="Genomic_DNA"/>
</dbReference>